<evidence type="ECO:0000313" key="2">
    <source>
        <dbReference type="EMBL" id="BDV32915.1"/>
    </source>
</evidence>
<sequence length="269" mass="27948">MLKEKLVRLAIGAAAFALSCANAKAATTITVAVTPTAATAIVDLVADFVNANPTYNVAVVGAPDSLSKDAIVAGGAAGPYDLLLAQSYLVPAGLKYLHPTLVSGDPFPFAKDTLVLYSTTVDISGGIPLQLQAFSLPDPATLDPYGVAAVQAMGAEYLYALSKKLPIKTADAGGSYARVEYMGTAYGFTGKSQICTAATGVEAYEPGSFHHEYVLGQNYVTDIVLAGIKIARTRSADQETALTAFVNFLTSAQAKALQDHCYKLPSAAQ</sequence>
<evidence type="ECO:0000256" key="1">
    <source>
        <dbReference type="SAM" id="SignalP"/>
    </source>
</evidence>
<keyword evidence="3" id="KW-1185">Reference proteome</keyword>
<dbReference type="Pfam" id="PF13531">
    <property type="entry name" value="SBP_bac_11"/>
    <property type="match status" value="1"/>
</dbReference>
<dbReference type="SUPFAM" id="SSF53850">
    <property type="entry name" value="Periplasmic binding protein-like II"/>
    <property type="match status" value="1"/>
</dbReference>
<organism evidence="2 3">
    <name type="scientific">Methylocystis iwaonis</name>
    <dbReference type="NCBI Taxonomy" id="2885079"/>
    <lineage>
        <taxon>Bacteria</taxon>
        <taxon>Pseudomonadati</taxon>
        <taxon>Pseudomonadota</taxon>
        <taxon>Alphaproteobacteria</taxon>
        <taxon>Hyphomicrobiales</taxon>
        <taxon>Methylocystaceae</taxon>
        <taxon>Methylocystis</taxon>
    </lineage>
</organism>
<dbReference type="Gene3D" id="3.40.190.10">
    <property type="entry name" value="Periplasmic binding protein-like II"/>
    <property type="match status" value="2"/>
</dbReference>
<dbReference type="PROSITE" id="PS51257">
    <property type="entry name" value="PROKAR_LIPOPROTEIN"/>
    <property type="match status" value="1"/>
</dbReference>
<keyword evidence="1" id="KW-0732">Signal</keyword>
<feature type="signal peptide" evidence="1">
    <location>
        <begin position="1"/>
        <end position="25"/>
    </location>
</feature>
<dbReference type="EMBL" id="AP027142">
    <property type="protein sequence ID" value="BDV32915.1"/>
    <property type="molecule type" value="Genomic_DNA"/>
</dbReference>
<name>A0ABM8E4K6_9HYPH</name>
<evidence type="ECO:0008006" key="4">
    <source>
        <dbReference type="Google" id="ProtNLM"/>
    </source>
</evidence>
<feature type="chain" id="PRO_5045240343" description="Molybdate ABC transporter substrate-binding protein" evidence="1">
    <location>
        <begin position="26"/>
        <end position="269"/>
    </location>
</feature>
<gene>
    <name evidence="2" type="ORF">SS37A_04440</name>
</gene>
<dbReference type="Proteomes" id="UP001317629">
    <property type="component" value="Chromosome"/>
</dbReference>
<evidence type="ECO:0000313" key="3">
    <source>
        <dbReference type="Proteomes" id="UP001317629"/>
    </source>
</evidence>
<dbReference type="RefSeq" id="WP_281930169.1">
    <property type="nucleotide sequence ID" value="NZ_AP027142.1"/>
</dbReference>
<reference evidence="2 3" key="1">
    <citation type="journal article" date="2023" name="Int. J. Syst. Evol. Microbiol.">
        <title>Methylocystis iwaonis sp. nov., a type II methane-oxidizing bacterium from surface soil of a rice paddy field in Japan, and emended description of the genus Methylocystis (ex Whittenbury et al. 1970) Bowman et al. 1993.</title>
        <authorList>
            <person name="Kaise H."/>
            <person name="Sawadogo J.B."/>
            <person name="Alam M.S."/>
            <person name="Ueno C."/>
            <person name="Dianou D."/>
            <person name="Shinjo R."/>
            <person name="Asakawa S."/>
        </authorList>
    </citation>
    <scope>NUCLEOTIDE SEQUENCE [LARGE SCALE GENOMIC DNA]</scope>
    <source>
        <strain evidence="2 3">SS37A-Re</strain>
    </source>
</reference>
<accession>A0ABM8E4K6</accession>
<protein>
    <recommendedName>
        <fullName evidence="4">Molybdate ABC transporter substrate-binding protein</fullName>
    </recommendedName>
</protein>
<proteinExistence type="predicted"/>